<keyword evidence="3" id="KW-1185">Reference proteome</keyword>
<gene>
    <name evidence="1" type="ORF">AKO1_001479</name>
    <name evidence="2" type="ORF">AKO1_010614</name>
</gene>
<sequence>MLKWLLTPDITPNKKRVGINSNIEKEQNSSVVLSLAKLIHPQMRLKDVNVGLVVNPGCHHVLSGFYLHVQDKLQRYTVHDYNRLRSLQGHHSNCNKVPILFYFTSDIKCVDEKLLKECVTRSERVFVLYARWASNAEMDGINLYQVKLKHQLAGVHEFIVAEDGSVRDHNFHINKQNMDELQKILLALKKGALRHVSERKSLVSPGSCKMY</sequence>
<evidence type="ECO:0000313" key="2">
    <source>
        <dbReference type="EMBL" id="KAL0489300.1"/>
    </source>
</evidence>
<accession>A0AAW2ZAP9</accession>
<reference evidence="1 3" key="1">
    <citation type="submission" date="2024-03" db="EMBL/GenBank/DDBJ databases">
        <title>The Acrasis kona genome and developmental transcriptomes reveal deep origins of eukaryotic multicellular pathways.</title>
        <authorList>
            <person name="Sheikh S."/>
            <person name="Fu C.-J."/>
            <person name="Brown M.W."/>
            <person name="Baldauf S.L."/>
        </authorList>
    </citation>
    <scope>NUCLEOTIDE SEQUENCE [LARGE SCALE GENOMIC DNA]</scope>
    <source>
        <strain evidence="1 3">ATCC MYA-3509</strain>
    </source>
</reference>
<dbReference type="AlphaFoldDB" id="A0AAW2ZAP9"/>
<dbReference type="EMBL" id="JAOPGA020001542">
    <property type="protein sequence ID" value="KAL0489300.1"/>
    <property type="molecule type" value="Genomic_DNA"/>
</dbReference>
<dbReference type="GO" id="GO:0008483">
    <property type="term" value="F:transaminase activity"/>
    <property type="evidence" value="ECO:0007669"/>
    <property type="project" value="UniProtKB-KW"/>
</dbReference>
<protein>
    <submittedName>
        <fullName evidence="1">BtrR</fullName>
    </submittedName>
    <submittedName>
        <fullName evidence="2">L-glutamine:2-deoxy-scyllo-inosose aminotransferase</fullName>
    </submittedName>
</protein>
<evidence type="ECO:0000313" key="3">
    <source>
        <dbReference type="Proteomes" id="UP001431209"/>
    </source>
</evidence>
<keyword evidence="2" id="KW-0808">Transferase</keyword>
<organism evidence="1 3">
    <name type="scientific">Acrasis kona</name>
    <dbReference type="NCBI Taxonomy" id="1008807"/>
    <lineage>
        <taxon>Eukaryota</taxon>
        <taxon>Discoba</taxon>
        <taxon>Heterolobosea</taxon>
        <taxon>Tetramitia</taxon>
        <taxon>Eutetramitia</taxon>
        <taxon>Acrasidae</taxon>
        <taxon>Acrasis</taxon>
    </lineage>
</organism>
<name>A0AAW2ZAP9_9EUKA</name>
<proteinExistence type="predicted"/>
<evidence type="ECO:0000313" key="1">
    <source>
        <dbReference type="EMBL" id="KAL0486530.1"/>
    </source>
</evidence>
<keyword evidence="2" id="KW-0032">Aminotransferase</keyword>
<dbReference type="EMBL" id="JAOPGA020001241">
    <property type="protein sequence ID" value="KAL0486530.1"/>
    <property type="molecule type" value="Genomic_DNA"/>
</dbReference>
<comment type="caution">
    <text evidence="1">The sequence shown here is derived from an EMBL/GenBank/DDBJ whole genome shotgun (WGS) entry which is preliminary data.</text>
</comment>
<dbReference type="Proteomes" id="UP001431209">
    <property type="component" value="Unassembled WGS sequence"/>
</dbReference>